<evidence type="ECO:0000313" key="1">
    <source>
        <dbReference type="EMBL" id="PXY21139.1"/>
    </source>
</evidence>
<comment type="caution">
    <text evidence="1">The sequence shown here is derived from an EMBL/GenBank/DDBJ whole genome shotgun (WGS) entry which is preliminary data.</text>
</comment>
<name>A0A2V4ANC3_9PSEU</name>
<keyword evidence="2" id="KW-1185">Reference proteome</keyword>
<dbReference type="AlphaFoldDB" id="A0A2V4ANC3"/>
<dbReference type="EMBL" id="MASW01000006">
    <property type="protein sequence ID" value="PXY21139.1"/>
    <property type="molecule type" value="Genomic_DNA"/>
</dbReference>
<accession>A0A2V4ANC3</accession>
<dbReference type="OrthoDB" id="3687490at2"/>
<evidence type="ECO:0000313" key="2">
    <source>
        <dbReference type="Proteomes" id="UP000249915"/>
    </source>
</evidence>
<gene>
    <name evidence="1" type="ORF">BAY60_27110</name>
</gene>
<sequence>MDEKFSDDRFYGVRYHESAGEDLYRVAGRILSDLKVDQAEGRMPSTVILVVTVTKRLITVQAHIQDPAEFEQWKRESIRARAVQVSDRYNWRGVNNRADTRFDFACSIRVVRGRLDAEHLGSIIG</sequence>
<protein>
    <submittedName>
        <fullName evidence="1">Uncharacterized protein</fullName>
    </submittedName>
</protein>
<proteinExistence type="predicted"/>
<reference evidence="1 2" key="1">
    <citation type="submission" date="2016-07" db="EMBL/GenBank/DDBJ databases">
        <title>Draft genome sequence of Prauserella muralis DSM 45305, isolated from a mould-covered wall in an indoor environment.</title>
        <authorList>
            <person name="Ruckert C."/>
            <person name="Albersmeier A."/>
            <person name="Jiang C.-L."/>
            <person name="Jiang Y."/>
            <person name="Kalinowski J."/>
            <person name="Schneider O."/>
            <person name="Winkler A."/>
            <person name="Zotchev S.B."/>
        </authorList>
    </citation>
    <scope>NUCLEOTIDE SEQUENCE [LARGE SCALE GENOMIC DNA]</scope>
    <source>
        <strain evidence="1 2">DSM 45305</strain>
    </source>
</reference>
<dbReference type="RefSeq" id="WP_112284381.1">
    <property type="nucleotide sequence ID" value="NZ_MASW01000006.1"/>
</dbReference>
<organism evidence="1 2">
    <name type="scientific">Prauserella muralis</name>
    <dbReference type="NCBI Taxonomy" id="588067"/>
    <lineage>
        <taxon>Bacteria</taxon>
        <taxon>Bacillati</taxon>
        <taxon>Actinomycetota</taxon>
        <taxon>Actinomycetes</taxon>
        <taxon>Pseudonocardiales</taxon>
        <taxon>Pseudonocardiaceae</taxon>
        <taxon>Prauserella</taxon>
    </lineage>
</organism>
<dbReference type="Proteomes" id="UP000249915">
    <property type="component" value="Unassembled WGS sequence"/>
</dbReference>